<feature type="transmembrane region" description="Helical" evidence="6">
    <location>
        <begin position="402"/>
        <end position="428"/>
    </location>
</feature>
<feature type="transmembrane region" description="Helical" evidence="6">
    <location>
        <begin position="488"/>
        <end position="507"/>
    </location>
</feature>
<dbReference type="STRING" id="81858.BST23_16965"/>
<feature type="transmembrane region" description="Helical" evidence="6">
    <location>
        <begin position="34"/>
        <end position="51"/>
    </location>
</feature>
<dbReference type="AlphaFoldDB" id="A0A1X0CVV8"/>
<feature type="transmembrane region" description="Helical" evidence="6">
    <location>
        <begin position="272"/>
        <end position="293"/>
    </location>
</feature>
<dbReference type="InterPro" id="IPR052159">
    <property type="entry name" value="Competence_DNA_uptake"/>
</dbReference>
<feature type="transmembrane region" description="Helical" evidence="6">
    <location>
        <begin position="63"/>
        <end position="85"/>
    </location>
</feature>
<dbReference type="Proteomes" id="UP000192772">
    <property type="component" value="Unassembled WGS sequence"/>
</dbReference>
<gene>
    <name evidence="8" type="ORF">BST23_16965</name>
</gene>
<keyword evidence="2" id="KW-1003">Cell membrane</keyword>
<evidence type="ECO:0000256" key="6">
    <source>
        <dbReference type="SAM" id="Phobius"/>
    </source>
</evidence>
<feature type="domain" description="ComEC/Rec2-related protein" evidence="7">
    <location>
        <begin position="220"/>
        <end position="484"/>
    </location>
</feature>
<evidence type="ECO:0000256" key="4">
    <source>
        <dbReference type="ARBA" id="ARBA00022989"/>
    </source>
</evidence>
<dbReference type="PANTHER" id="PTHR30619">
    <property type="entry name" value="DNA INTERNALIZATION/COMPETENCE PROTEIN COMEC/REC2"/>
    <property type="match status" value="1"/>
</dbReference>
<keyword evidence="5 6" id="KW-0472">Membrane</keyword>
<protein>
    <submittedName>
        <fullName evidence="8">Competence protein</fullName>
    </submittedName>
</protein>
<reference evidence="8 9" key="1">
    <citation type="submission" date="2017-02" db="EMBL/GenBank/DDBJ databases">
        <title>The new phylogeny of genus Mycobacterium.</title>
        <authorList>
            <person name="Tortoli E."/>
            <person name="Trovato A."/>
            <person name="Cirillo D.M."/>
        </authorList>
    </citation>
    <scope>NUCLEOTIDE SEQUENCE [LARGE SCALE GENOMIC DNA]</scope>
    <source>
        <strain evidence="8 9">FI-09383</strain>
    </source>
</reference>
<sequence length="514" mass="52288">MDSGADRLDLRLVPAALTCWAVTAAGILWHVTGLVAAAITAVVLTAAAGWLGDGRRGVDVDRAAIRAAVVAVAVVGATYSIAVGLRVDEQRRHPITARYGTVAAAVVTPSESPRVLGGNRAMFRGTLSTLDGNKMTGRVVVFTSAVAVADLSAGQPAGFRARISRPTRRDLSVAVLSATGEIARGQASPIQRAAHGVRRGFADDSRQVLPADQAAMLPALVLGDTSSVSAQTTAEFRASGLTHLTAVSGANVTIVCGAVLLGAGLIGPRAAVVLAGLVLVAFVVVVQPSASVLRAAVMGGITLLALLSHRRRQAMPALAASVLVLMAAWPELAVDVGFALSVSATAALVVLAPYWSRRLVGRGWPKPLADAVTVAVAAQLVTAPLVAGVSGRFSVVAVGANLAAAAVIPPITVIGTAAAALGALWPAGAQLLIRFTGPELWWLLRVARWAAAVPGAWLPVPSGLLGVVTVAASGVLGTLAWRWRSVRIAVCAAAICLVAWTVSDMSAGHDTIGE</sequence>
<dbReference type="RefSeq" id="WP_064919760.1">
    <property type="nucleotide sequence ID" value="NZ_JBCGVB010000015.1"/>
</dbReference>
<comment type="subcellular location">
    <subcellularLocation>
        <location evidence="1">Cell membrane</location>
        <topology evidence="1">Multi-pass membrane protein</topology>
    </subcellularLocation>
</comment>
<comment type="caution">
    <text evidence="8">The sequence shown here is derived from an EMBL/GenBank/DDBJ whole genome shotgun (WGS) entry which is preliminary data.</text>
</comment>
<evidence type="ECO:0000256" key="5">
    <source>
        <dbReference type="ARBA" id="ARBA00023136"/>
    </source>
</evidence>
<feature type="transmembrane region" description="Helical" evidence="6">
    <location>
        <begin position="336"/>
        <end position="356"/>
    </location>
</feature>
<dbReference type="NCBIfam" id="TIGR00360">
    <property type="entry name" value="ComEC_N-term"/>
    <property type="match status" value="1"/>
</dbReference>
<accession>A0A1X0CVV8</accession>
<evidence type="ECO:0000256" key="2">
    <source>
        <dbReference type="ARBA" id="ARBA00022475"/>
    </source>
</evidence>
<dbReference type="EMBL" id="MVHP01000020">
    <property type="protein sequence ID" value="ORA64223.1"/>
    <property type="molecule type" value="Genomic_DNA"/>
</dbReference>
<dbReference type="Pfam" id="PF03772">
    <property type="entry name" value="Competence"/>
    <property type="match status" value="1"/>
</dbReference>
<name>A0A1X0CVV8_9MYCO</name>
<dbReference type="GO" id="GO:0005886">
    <property type="term" value="C:plasma membrane"/>
    <property type="evidence" value="ECO:0007669"/>
    <property type="project" value="UniProtKB-SubCell"/>
</dbReference>
<feature type="transmembrane region" description="Helical" evidence="6">
    <location>
        <begin position="368"/>
        <end position="390"/>
    </location>
</feature>
<dbReference type="OrthoDB" id="7177610at2"/>
<keyword evidence="4 6" id="KW-1133">Transmembrane helix</keyword>
<evidence type="ECO:0000313" key="9">
    <source>
        <dbReference type="Proteomes" id="UP000192772"/>
    </source>
</evidence>
<dbReference type="PANTHER" id="PTHR30619:SF7">
    <property type="entry name" value="BETA-LACTAMASE DOMAIN PROTEIN"/>
    <property type="match status" value="1"/>
</dbReference>
<feature type="transmembrane region" description="Helical" evidence="6">
    <location>
        <begin position="464"/>
        <end position="481"/>
    </location>
</feature>
<feature type="transmembrane region" description="Helical" evidence="6">
    <location>
        <begin position="244"/>
        <end position="266"/>
    </location>
</feature>
<proteinExistence type="predicted"/>
<evidence type="ECO:0000256" key="3">
    <source>
        <dbReference type="ARBA" id="ARBA00022692"/>
    </source>
</evidence>
<evidence type="ECO:0000313" key="8">
    <source>
        <dbReference type="EMBL" id="ORA64223.1"/>
    </source>
</evidence>
<evidence type="ECO:0000259" key="7">
    <source>
        <dbReference type="Pfam" id="PF03772"/>
    </source>
</evidence>
<evidence type="ECO:0000256" key="1">
    <source>
        <dbReference type="ARBA" id="ARBA00004651"/>
    </source>
</evidence>
<keyword evidence="3 6" id="KW-0812">Transmembrane</keyword>
<dbReference type="InterPro" id="IPR004477">
    <property type="entry name" value="ComEC_N"/>
</dbReference>
<organism evidence="8 9">
    <name type="scientific">Mycolicibacterium elephantis</name>
    <dbReference type="NCBI Taxonomy" id="81858"/>
    <lineage>
        <taxon>Bacteria</taxon>
        <taxon>Bacillati</taxon>
        <taxon>Actinomycetota</taxon>
        <taxon>Actinomycetes</taxon>
        <taxon>Mycobacteriales</taxon>
        <taxon>Mycobacteriaceae</taxon>
        <taxon>Mycolicibacterium</taxon>
    </lineage>
</organism>